<gene>
    <name evidence="1" type="ORF">ACFQ22_04145</name>
</gene>
<reference evidence="2" key="1">
    <citation type="journal article" date="2019" name="Int. J. Syst. Evol. Microbiol.">
        <title>The Global Catalogue of Microorganisms (GCM) 10K type strain sequencing project: providing services to taxonomists for standard genome sequencing and annotation.</title>
        <authorList>
            <consortium name="The Broad Institute Genomics Platform"/>
            <consortium name="The Broad Institute Genome Sequencing Center for Infectious Disease"/>
            <person name="Wu L."/>
            <person name="Ma J."/>
        </authorList>
    </citation>
    <scope>NUCLEOTIDE SEQUENCE [LARGE SCALE GENOMIC DNA]</scope>
    <source>
        <strain evidence="2">CCUG 71848</strain>
    </source>
</reference>
<comment type="caution">
    <text evidence="1">The sequence shown here is derived from an EMBL/GenBank/DDBJ whole genome shotgun (WGS) entry which is preliminary data.</text>
</comment>
<name>A0ABW3PN86_9LACO</name>
<accession>A0ABW3PN86</accession>
<protein>
    <submittedName>
        <fullName evidence="1">Uncharacterized protein</fullName>
    </submittedName>
</protein>
<proteinExistence type="predicted"/>
<keyword evidence="2" id="KW-1185">Reference proteome</keyword>
<dbReference type="RefSeq" id="WP_121979499.1">
    <property type="nucleotide sequence ID" value="NZ_JBHTLH010000010.1"/>
</dbReference>
<organism evidence="1 2">
    <name type="scientific">Lentilactobacillus raoultii</name>
    <dbReference type="NCBI Taxonomy" id="1987503"/>
    <lineage>
        <taxon>Bacteria</taxon>
        <taxon>Bacillati</taxon>
        <taxon>Bacillota</taxon>
        <taxon>Bacilli</taxon>
        <taxon>Lactobacillales</taxon>
        <taxon>Lactobacillaceae</taxon>
        <taxon>Lentilactobacillus</taxon>
    </lineage>
</organism>
<evidence type="ECO:0000313" key="1">
    <source>
        <dbReference type="EMBL" id="MFD1124551.1"/>
    </source>
</evidence>
<evidence type="ECO:0000313" key="2">
    <source>
        <dbReference type="Proteomes" id="UP001597156"/>
    </source>
</evidence>
<dbReference type="Proteomes" id="UP001597156">
    <property type="component" value="Unassembled WGS sequence"/>
</dbReference>
<sequence>MATNTIKPVSILFNFFGDLDLKHKILDDDGVEFIRVRFLVDAPYYTVNDEGDLILISQYRTQLAEILTDFIDRHVDHFDTGFYTESGFDPLHYATKVNQDLQQTLTKQFTIPNKIELFQIQFLGNWEIYVGDTSAELRQKTLREIRKNGGFKDDDSDF</sequence>
<dbReference type="EMBL" id="JBHTLH010000010">
    <property type="protein sequence ID" value="MFD1124551.1"/>
    <property type="molecule type" value="Genomic_DNA"/>
</dbReference>